<evidence type="ECO:0000313" key="1">
    <source>
        <dbReference type="EMBL" id="MPM28404.1"/>
    </source>
</evidence>
<sequence length="128" mass="12936">MRYARHELAVAGLCRVHGAAQGAHFSCGHASGAAFLLPIGPWVLLEDVLQQGEDALALRDASAAFAQCGLAGDLGALHHVVEQAVEDAGVAAVQVERLVAGAKDAGGAGVGADVASALGLHAREQMLH</sequence>
<reference evidence="1" key="1">
    <citation type="submission" date="2019-08" db="EMBL/GenBank/DDBJ databases">
        <authorList>
            <person name="Kucharzyk K."/>
            <person name="Murdoch R.W."/>
            <person name="Higgins S."/>
            <person name="Loffler F."/>
        </authorList>
    </citation>
    <scope>NUCLEOTIDE SEQUENCE</scope>
</reference>
<proteinExistence type="predicted"/>
<dbReference type="EMBL" id="VSSQ01005245">
    <property type="protein sequence ID" value="MPM28404.1"/>
    <property type="molecule type" value="Genomic_DNA"/>
</dbReference>
<gene>
    <name evidence="1" type="ORF">SDC9_74926</name>
</gene>
<protein>
    <submittedName>
        <fullName evidence="1">Uncharacterized protein</fullName>
    </submittedName>
</protein>
<organism evidence="1">
    <name type="scientific">bioreactor metagenome</name>
    <dbReference type="NCBI Taxonomy" id="1076179"/>
    <lineage>
        <taxon>unclassified sequences</taxon>
        <taxon>metagenomes</taxon>
        <taxon>ecological metagenomes</taxon>
    </lineage>
</organism>
<comment type="caution">
    <text evidence="1">The sequence shown here is derived from an EMBL/GenBank/DDBJ whole genome shotgun (WGS) entry which is preliminary data.</text>
</comment>
<name>A0A644YQM8_9ZZZZ</name>
<dbReference type="AlphaFoldDB" id="A0A644YQM8"/>
<accession>A0A644YQM8</accession>